<dbReference type="Gene3D" id="2.115.10.20">
    <property type="entry name" value="Glycosyl hydrolase domain, family 43"/>
    <property type="match status" value="1"/>
</dbReference>
<keyword evidence="4" id="KW-0812">Transmembrane</keyword>
<dbReference type="Pfam" id="PF02435">
    <property type="entry name" value="Glyco_hydro_68"/>
    <property type="match status" value="1"/>
</dbReference>
<proteinExistence type="inferred from homology"/>
<gene>
    <name evidence="5" type="ORF">G6R29_06170</name>
</gene>
<protein>
    <submittedName>
        <fullName evidence="5">Glycoside hydrolase family 68 protein</fullName>
    </submittedName>
</protein>
<accession>A0ABS5R173</accession>
<evidence type="ECO:0000256" key="3">
    <source>
        <dbReference type="RuleBase" id="RU361220"/>
    </source>
</evidence>
<dbReference type="EMBL" id="JAAMFK010000011">
    <property type="protein sequence ID" value="MBS9339190.1"/>
    <property type="molecule type" value="Genomic_DNA"/>
</dbReference>
<dbReference type="GO" id="GO:0016787">
    <property type="term" value="F:hydrolase activity"/>
    <property type="evidence" value="ECO:0007669"/>
    <property type="project" value="UniProtKB-KW"/>
</dbReference>
<feature type="transmembrane region" description="Helical" evidence="4">
    <location>
        <begin position="21"/>
        <end position="37"/>
    </location>
</feature>
<reference evidence="5 6" key="1">
    <citation type="submission" date="2020-02" db="EMBL/GenBank/DDBJ databases">
        <title>Fructobacillus sp. isolated from paper mulberry of Taiwan.</title>
        <authorList>
            <person name="Lin S.-T."/>
        </authorList>
    </citation>
    <scope>NUCLEOTIDE SEQUENCE [LARGE SCALE GENOMIC DNA]</scope>
    <source>
        <strain evidence="5 6">M2-14</strain>
    </source>
</reference>
<evidence type="ECO:0000256" key="2">
    <source>
        <dbReference type="ARBA" id="ARBA00022837"/>
    </source>
</evidence>
<comment type="caution">
    <text evidence="5">The sequence shown here is derived from an EMBL/GenBank/DDBJ whole genome shotgun (WGS) entry which is preliminary data.</text>
</comment>
<name>A0ABS5R173_9LACO</name>
<evidence type="ECO:0000256" key="4">
    <source>
        <dbReference type="SAM" id="Phobius"/>
    </source>
</evidence>
<evidence type="ECO:0000313" key="6">
    <source>
        <dbReference type="Proteomes" id="UP001519504"/>
    </source>
</evidence>
<dbReference type="InterPro" id="IPR023296">
    <property type="entry name" value="Glyco_hydro_beta-prop_sf"/>
</dbReference>
<evidence type="ECO:0000313" key="5">
    <source>
        <dbReference type="EMBL" id="MBS9339190.1"/>
    </source>
</evidence>
<dbReference type="SUPFAM" id="SSF75005">
    <property type="entry name" value="Arabinanase/levansucrase/invertase"/>
    <property type="match status" value="1"/>
</dbReference>
<dbReference type="RefSeq" id="WP_213809472.1">
    <property type="nucleotide sequence ID" value="NZ_JAAMFK010000011.1"/>
</dbReference>
<dbReference type="Proteomes" id="UP001519504">
    <property type="component" value="Unassembled WGS sequence"/>
</dbReference>
<keyword evidence="6" id="KW-1185">Reference proteome</keyword>
<evidence type="ECO:0000256" key="1">
    <source>
        <dbReference type="ARBA" id="ARBA00006775"/>
    </source>
</evidence>
<keyword evidence="4" id="KW-0472">Membrane</keyword>
<keyword evidence="5" id="KW-0378">Hydrolase</keyword>
<keyword evidence="2" id="KW-0106">Calcium</keyword>
<keyword evidence="4" id="KW-1133">Transmembrane helix</keyword>
<comment type="similarity">
    <text evidence="1 3">Belongs to the glycosyl hydrolase 68 family.</text>
</comment>
<sequence>MKKSIKKTFKKSISLLKKPKFAIPFVIVLVTGLYGGYRIQKHYHFLGDGVTHINWADMDSFMETARSDDKRMPKFHQESLLANVPSSKTYDSKTGKMVPVAVWDSWPVQNPDGTVADFHGYRLVLGLTSKNARNDGEAKIGIYAQKISDNSNDISTWKYLGDAFNTPYEGAPNGKPDKYLSKKYGEWSGSTVMMNSKDSSIRLFYANAMLDDAGQALTTAEITLDPQNGSDWNSGLVINHDKAKDHKTVFTGDGEYYQIPSQNPGHAAKASEELTMRDPHFVQDGDQYYLIFEGNTGSKYNIQGERNFTNYSNYGDWNTYRYMKNKFAMNKDSISYGKAYYANAAIGKIQLNKDFSVKKVMKPMVVANMVDDEIERVNLFQFQGKWYLFATSWGAKFASTDKNYENKVFMMGYVSENGINGDYKKLNGNGMVMISNTGGPDFTYAHLVIPNKDQKNDKMVVTSFEDSHTFAPSFLMQLKGRETHIITDRVLDQGALVDNGKYYDAEPQVLNN</sequence>
<dbReference type="InterPro" id="IPR003469">
    <property type="entry name" value="Glyco_hydro_68"/>
</dbReference>
<organism evidence="5 6">
    <name type="scientific">Fructobacillus broussonetiae</name>
    <dbReference type="NCBI Taxonomy" id="2713173"/>
    <lineage>
        <taxon>Bacteria</taxon>
        <taxon>Bacillati</taxon>
        <taxon>Bacillota</taxon>
        <taxon>Bacilli</taxon>
        <taxon>Lactobacillales</taxon>
        <taxon>Lactobacillaceae</taxon>
        <taxon>Fructobacillus</taxon>
    </lineage>
</organism>